<dbReference type="PRINTS" id="PR00507">
    <property type="entry name" value="N12N6MTFRASE"/>
</dbReference>
<dbReference type="AlphaFoldDB" id="A0A3E5DYI0"/>
<evidence type="ECO:0000256" key="2">
    <source>
        <dbReference type="ARBA" id="ARBA00022747"/>
    </source>
</evidence>
<proteinExistence type="inferred from homology"/>
<dbReference type="Pfam" id="PF02384">
    <property type="entry name" value="N6_Mtase"/>
    <property type="match status" value="1"/>
</dbReference>
<accession>A0A3E5DYI0</accession>
<dbReference type="GO" id="GO:0003677">
    <property type="term" value="F:DNA binding"/>
    <property type="evidence" value="ECO:0007669"/>
    <property type="project" value="InterPro"/>
</dbReference>
<keyword evidence="2" id="KW-0680">Restriction system</keyword>
<sequence>MTGIDSYYTPAYLADRLVKFVGKRQVRNTIDFCVGDGNLLKAAARQLDDIELYGTDISYEALKNLAVDCPDFNLSYCDFRDDKSVASVRFLRNHQFDLILLNPPFTCKGSIIEHVNLDEKDFKVSTAMLFLMRSLRFLSDNGGLYAIMPISIIYSEKDKQAWNYLKKYYHACVLEEPSRVYFSKKCSPNVALVYVGKYEQKGVKNKASTNFKHLAVQSVTRGSIRMTDIVYSKKKKAVPLIHTTNLQYGTLVNLKKIVLEQKGISGYGVIIPRVCNPNKNKIVILADAQQYALSDCVMFLETPTLEDAVEVRNYILANWENFKMIYKGTGAQYTTLKRVKTIFGLNEN</sequence>
<gene>
    <name evidence="4" type="ORF">DWY11_09705</name>
</gene>
<reference evidence="4 5" key="1">
    <citation type="submission" date="2018-08" db="EMBL/GenBank/DDBJ databases">
        <title>A genome reference for cultivated species of the human gut microbiota.</title>
        <authorList>
            <person name="Zou Y."/>
            <person name="Xue W."/>
            <person name="Luo G."/>
        </authorList>
    </citation>
    <scope>NUCLEOTIDE SEQUENCE [LARGE SCALE GENOMIC DNA]</scope>
    <source>
        <strain evidence="4 5">AF24-12</strain>
    </source>
</reference>
<feature type="domain" description="DNA methylase adenine-specific" evidence="3">
    <location>
        <begin position="6"/>
        <end position="198"/>
    </location>
</feature>
<comment type="caution">
    <text evidence="4">The sequence shown here is derived from an EMBL/GenBank/DDBJ whole genome shotgun (WGS) entry which is preliminary data.</text>
</comment>
<dbReference type="EMBL" id="QRVA01000023">
    <property type="protein sequence ID" value="RGS14806.1"/>
    <property type="molecule type" value="Genomic_DNA"/>
</dbReference>
<name>A0A3E5DYI0_9BACT</name>
<dbReference type="GO" id="GO:0032259">
    <property type="term" value="P:methylation"/>
    <property type="evidence" value="ECO:0007669"/>
    <property type="project" value="InterPro"/>
</dbReference>
<evidence type="ECO:0000313" key="4">
    <source>
        <dbReference type="EMBL" id="RGS14806.1"/>
    </source>
</evidence>
<dbReference type="InterPro" id="IPR002052">
    <property type="entry name" value="DNA_methylase_N6_adenine_CS"/>
</dbReference>
<dbReference type="Proteomes" id="UP000283872">
    <property type="component" value="Unassembled WGS sequence"/>
</dbReference>
<dbReference type="SUPFAM" id="SSF53335">
    <property type="entry name" value="S-adenosyl-L-methionine-dependent methyltransferases"/>
    <property type="match status" value="1"/>
</dbReference>
<evidence type="ECO:0000313" key="5">
    <source>
        <dbReference type="Proteomes" id="UP000283872"/>
    </source>
</evidence>
<dbReference type="PROSITE" id="PS00092">
    <property type="entry name" value="N6_MTASE"/>
    <property type="match status" value="1"/>
</dbReference>
<dbReference type="Gene3D" id="3.40.50.150">
    <property type="entry name" value="Vaccinia Virus protein VP39"/>
    <property type="match status" value="1"/>
</dbReference>
<dbReference type="RefSeq" id="WP_117587413.1">
    <property type="nucleotide sequence ID" value="NZ_QRVA01000023.1"/>
</dbReference>
<comment type="similarity">
    <text evidence="1">Belongs to the N(4)/N(6)-methyltransferase family.</text>
</comment>
<dbReference type="InterPro" id="IPR003356">
    <property type="entry name" value="DNA_methylase_A-5"/>
</dbReference>
<dbReference type="GO" id="GO:0009307">
    <property type="term" value="P:DNA restriction-modification system"/>
    <property type="evidence" value="ECO:0007669"/>
    <property type="project" value="UniProtKB-KW"/>
</dbReference>
<dbReference type="GO" id="GO:0008170">
    <property type="term" value="F:N-methyltransferase activity"/>
    <property type="evidence" value="ECO:0007669"/>
    <property type="project" value="InterPro"/>
</dbReference>
<evidence type="ECO:0000256" key="1">
    <source>
        <dbReference type="ARBA" id="ARBA00006594"/>
    </source>
</evidence>
<protein>
    <recommendedName>
        <fullName evidence="3">DNA methylase adenine-specific domain-containing protein</fullName>
    </recommendedName>
</protein>
<organism evidence="4 5">
    <name type="scientific">Segatella copri</name>
    <dbReference type="NCBI Taxonomy" id="165179"/>
    <lineage>
        <taxon>Bacteria</taxon>
        <taxon>Pseudomonadati</taxon>
        <taxon>Bacteroidota</taxon>
        <taxon>Bacteroidia</taxon>
        <taxon>Bacteroidales</taxon>
        <taxon>Prevotellaceae</taxon>
        <taxon>Segatella</taxon>
    </lineage>
</organism>
<evidence type="ECO:0000259" key="3">
    <source>
        <dbReference type="Pfam" id="PF02384"/>
    </source>
</evidence>
<dbReference type="InterPro" id="IPR029063">
    <property type="entry name" value="SAM-dependent_MTases_sf"/>
</dbReference>